<accession>A0A7S3YVY1</accession>
<feature type="compositionally biased region" description="Basic and acidic residues" evidence="1">
    <location>
        <begin position="315"/>
        <end position="333"/>
    </location>
</feature>
<feature type="compositionally biased region" description="Low complexity" evidence="1">
    <location>
        <begin position="69"/>
        <end position="80"/>
    </location>
</feature>
<feature type="region of interest" description="Disordered" evidence="1">
    <location>
        <begin position="268"/>
        <end position="338"/>
    </location>
</feature>
<feature type="compositionally biased region" description="Basic and acidic residues" evidence="1">
    <location>
        <begin position="55"/>
        <end position="66"/>
    </location>
</feature>
<feature type="region of interest" description="Disordered" evidence="1">
    <location>
        <begin position="665"/>
        <end position="693"/>
    </location>
</feature>
<dbReference type="EMBL" id="HBIV01021200">
    <property type="protein sequence ID" value="CAE0663659.1"/>
    <property type="molecule type" value="Transcribed_RNA"/>
</dbReference>
<evidence type="ECO:0000313" key="2">
    <source>
        <dbReference type="EMBL" id="CAE0663659.1"/>
    </source>
</evidence>
<dbReference type="AlphaFoldDB" id="A0A7S3YVY1"/>
<evidence type="ECO:0000256" key="1">
    <source>
        <dbReference type="SAM" id="MobiDB-lite"/>
    </source>
</evidence>
<sequence>MECQINASGTQLIEGLWRNFNDDHGSFTATRVDCTSSSSFHSSHASARAPQDNHNSGDGDTKDDAYQHSSSSAVSSSVSSNLPEFSKPGVLPVLANKRVLVKEKGYQEHECWIEGVIVELCPEPNGCVNAKVKAPLHTTRRPRTVPWPLDPRKFFVVPEKEPPISTPRVGSRILAPYSDQTVLPGKWAWFPGTVTGIIPAKGTTRTQTVTLKVHFDDGQDEKFRYPSSKLSSLGPWCAGLDGSLLDEMEGCAELPLILLPSAHSELREEGPELKKAASKARQKQRKKLKQQQHHQRDHQQEKNNDDEPAAAKGGAEMDKEGKINKQQNQDHDGVQTSASVEVATEENAHDWNGIGSRSAPVFAPVPPSQTHKRTATGLVDLSSENSEPTEILTASPEPVHAMDDEEEEKDKNPKDSITDRKDDVSFEAIPHDSNHTTKDNNSTNSDGNDEANAQEEKHCPRHNGIDLIDIVTDSDDDHGCDVSADPPALTSRLTTPDARPSKEDNRDLSCQNGPSLDVPVKASMKKRKLFEPHTQERTKKRAETDSAAEKKTQKKSRPITDGARCQFEKPRPYQVVWNGGAMVRQRLALDSPAVSVVKRDSIVLIAEIIGRRARIVNPVKGWLSMWPKKEQGKPIISPIKVGQPELTPPPEASTPIGRQQLFKSTKQHGEEKAENTVTEGVEVDRKEGSTQKDIDIEVHKAKENNNLRGNIDCGDAASTDGSVDLEPYLTGTRHEKERLDEEKCKEGRVGGGGDGEELEEESSEPKRPRAEFSSGRIMEEDDHGSTNASGVSLRHREIEIVDLTLDD</sequence>
<name>A0A7S3YVY1_9EUKA</name>
<feature type="compositionally biased region" description="Basic and acidic residues" evidence="1">
    <location>
        <begin position="409"/>
        <end position="438"/>
    </location>
</feature>
<feature type="compositionally biased region" description="Basic residues" evidence="1">
    <location>
        <begin position="276"/>
        <end position="296"/>
    </location>
</feature>
<reference evidence="2" key="1">
    <citation type="submission" date="2021-01" db="EMBL/GenBank/DDBJ databases">
        <authorList>
            <person name="Corre E."/>
            <person name="Pelletier E."/>
            <person name="Niang G."/>
            <person name="Scheremetjew M."/>
            <person name="Finn R."/>
            <person name="Kale V."/>
            <person name="Holt S."/>
            <person name="Cochrane G."/>
            <person name="Meng A."/>
            <person name="Brown T."/>
            <person name="Cohen L."/>
        </authorList>
    </citation>
    <scope>NUCLEOTIDE SEQUENCE</scope>
    <source>
        <strain evidence="2">CCCM811</strain>
    </source>
</reference>
<feature type="region of interest" description="Disordered" evidence="1">
    <location>
        <begin position="350"/>
        <end position="461"/>
    </location>
</feature>
<protein>
    <submittedName>
        <fullName evidence="2">Uncharacterized protein</fullName>
    </submittedName>
</protein>
<feature type="compositionally biased region" description="Basic and acidic residues" evidence="1">
    <location>
        <begin position="732"/>
        <end position="748"/>
    </location>
</feature>
<feature type="region of interest" description="Disordered" evidence="1">
    <location>
        <begin position="476"/>
        <end position="564"/>
    </location>
</feature>
<feature type="region of interest" description="Disordered" evidence="1">
    <location>
        <begin position="40"/>
        <end position="83"/>
    </location>
</feature>
<gene>
    <name evidence="2" type="ORF">LGLO00237_LOCUS15261</name>
</gene>
<feature type="region of interest" description="Disordered" evidence="1">
    <location>
        <begin position="706"/>
        <end position="793"/>
    </location>
</feature>
<organism evidence="2">
    <name type="scientific">Lotharella globosa</name>
    <dbReference type="NCBI Taxonomy" id="91324"/>
    <lineage>
        <taxon>Eukaryota</taxon>
        <taxon>Sar</taxon>
        <taxon>Rhizaria</taxon>
        <taxon>Cercozoa</taxon>
        <taxon>Chlorarachniophyceae</taxon>
        <taxon>Lotharella</taxon>
    </lineage>
</organism>
<feature type="compositionally biased region" description="Basic and acidic residues" evidence="1">
    <location>
        <begin position="529"/>
        <end position="551"/>
    </location>
</feature>
<feature type="compositionally biased region" description="Basic and acidic residues" evidence="1">
    <location>
        <begin position="682"/>
        <end position="693"/>
    </location>
</feature>
<proteinExistence type="predicted"/>